<reference evidence="1 2" key="1">
    <citation type="submission" date="2024-09" db="EMBL/GenBank/DDBJ databases">
        <title>Itraconazole resistance in Madurella fahalii resulting from another homologue of gene encoding cytochrome P450 14-alpha sterol demethylase (CYP51).</title>
        <authorList>
            <person name="Yoshioka I."/>
            <person name="Fahal A.H."/>
            <person name="Kaneko S."/>
            <person name="Yaguchi T."/>
        </authorList>
    </citation>
    <scope>NUCLEOTIDE SEQUENCE [LARGE SCALE GENOMIC DNA]</scope>
    <source>
        <strain evidence="1 2">IFM 68171</strain>
    </source>
</reference>
<evidence type="ECO:0000313" key="2">
    <source>
        <dbReference type="Proteomes" id="UP001628179"/>
    </source>
</evidence>
<sequence length="76" mass="8779">MAKSTLLREHVDALDDILAWLAIEIHWWTGFENRSRDALEVDCVDTSRFNDVYRFEKILDAVAKGATERRGQRGEA</sequence>
<comment type="caution">
    <text evidence="1">The sequence shown here is derived from an EMBL/GenBank/DDBJ whole genome shotgun (WGS) entry which is preliminary data.</text>
</comment>
<dbReference type="Proteomes" id="UP001628179">
    <property type="component" value="Unassembled WGS sequence"/>
</dbReference>
<evidence type="ECO:0000313" key="1">
    <source>
        <dbReference type="EMBL" id="GAB1320040.1"/>
    </source>
</evidence>
<keyword evidence="2" id="KW-1185">Reference proteome</keyword>
<proteinExistence type="predicted"/>
<organism evidence="1 2">
    <name type="scientific">Madurella fahalii</name>
    <dbReference type="NCBI Taxonomy" id="1157608"/>
    <lineage>
        <taxon>Eukaryota</taxon>
        <taxon>Fungi</taxon>
        <taxon>Dikarya</taxon>
        <taxon>Ascomycota</taxon>
        <taxon>Pezizomycotina</taxon>
        <taxon>Sordariomycetes</taxon>
        <taxon>Sordariomycetidae</taxon>
        <taxon>Sordariales</taxon>
        <taxon>Sordariales incertae sedis</taxon>
        <taxon>Madurella</taxon>
    </lineage>
</organism>
<gene>
    <name evidence="1" type="ORF">MFIFM68171_10250</name>
</gene>
<dbReference type="GeneID" id="98180992"/>
<dbReference type="RefSeq" id="XP_070921770.1">
    <property type="nucleotide sequence ID" value="XM_071065669.1"/>
</dbReference>
<accession>A0ABQ0GQL3</accession>
<name>A0ABQ0GQL3_9PEZI</name>
<protein>
    <submittedName>
        <fullName evidence="1">Uncharacterized protein</fullName>
    </submittedName>
</protein>
<dbReference type="EMBL" id="BAAFSV010000006">
    <property type="protein sequence ID" value="GAB1320040.1"/>
    <property type="molecule type" value="Genomic_DNA"/>
</dbReference>